<evidence type="ECO:0000256" key="1">
    <source>
        <dbReference type="ARBA" id="ARBA00022754"/>
    </source>
</evidence>
<dbReference type="GO" id="GO:0051664">
    <property type="term" value="P:nuclear pore localization"/>
    <property type="evidence" value="ECO:0007669"/>
    <property type="project" value="TreeGrafter"/>
</dbReference>
<dbReference type="GO" id="GO:0030833">
    <property type="term" value="P:regulation of actin filament polymerization"/>
    <property type="evidence" value="ECO:0007669"/>
    <property type="project" value="UniProtKB-ARBA"/>
</dbReference>
<feature type="compositionally biased region" description="Polar residues" evidence="6">
    <location>
        <begin position="438"/>
        <end position="448"/>
    </location>
</feature>
<dbReference type="GO" id="GO:0005200">
    <property type="term" value="F:structural constituent of cytoskeleton"/>
    <property type="evidence" value="ECO:0007669"/>
    <property type="project" value="UniProtKB-ARBA"/>
</dbReference>
<dbReference type="Pfam" id="PF00038">
    <property type="entry name" value="Filament"/>
    <property type="match status" value="1"/>
</dbReference>
<dbReference type="EMBL" id="GAKT01000089">
    <property type="protein sequence ID" value="JAA92973.1"/>
    <property type="molecule type" value="mRNA"/>
</dbReference>
<keyword evidence="3" id="KW-0539">Nucleus</keyword>
<dbReference type="Gene3D" id="2.60.40.1260">
    <property type="entry name" value="Lamin Tail domain"/>
    <property type="match status" value="1"/>
</dbReference>
<dbReference type="Pfam" id="PF00932">
    <property type="entry name" value="LTD"/>
    <property type="match status" value="1"/>
</dbReference>
<dbReference type="Gene3D" id="1.20.5.500">
    <property type="entry name" value="Single helix bin"/>
    <property type="match status" value="1"/>
</dbReference>
<dbReference type="PROSITE" id="PS51841">
    <property type="entry name" value="LTD"/>
    <property type="match status" value="1"/>
</dbReference>
<dbReference type="PANTHER" id="PTHR45721:SF11">
    <property type="entry name" value="LAMIN DM0-RELATED"/>
    <property type="match status" value="1"/>
</dbReference>
<dbReference type="GO" id="GO:0090435">
    <property type="term" value="P:protein localization to nuclear envelope"/>
    <property type="evidence" value="ECO:0007669"/>
    <property type="project" value="TreeGrafter"/>
</dbReference>
<dbReference type="Gene3D" id="1.20.5.1160">
    <property type="entry name" value="Vasodilator-stimulated phosphoprotein"/>
    <property type="match status" value="2"/>
</dbReference>
<dbReference type="GO" id="GO:0007097">
    <property type="term" value="P:nuclear migration"/>
    <property type="evidence" value="ECO:0007669"/>
    <property type="project" value="TreeGrafter"/>
</dbReference>
<feature type="region of interest" description="Disordered" evidence="6">
    <location>
        <begin position="402"/>
        <end position="458"/>
    </location>
</feature>
<dbReference type="PROSITE" id="PS51842">
    <property type="entry name" value="IF_ROD_2"/>
    <property type="match status" value="1"/>
</dbReference>
<dbReference type="SUPFAM" id="SSF74853">
    <property type="entry name" value="Lamin A/C globular tail domain"/>
    <property type="match status" value="1"/>
</dbReference>
<evidence type="ECO:0000256" key="5">
    <source>
        <dbReference type="SAM" id="Coils"/>
    </source>
</evidence>
<comment type="subcellular location">
    <subcellularLocation>
        <location evidence="4">Nucleus lamina</location>
    </subcellularLocation>
</comment>
<feature type="region of interest" description="Disordered" evidence="6">
    <location>
        <begin position="1"/>
        <end position="40"/>
    </location>
</feature>
<keyword evidence="1" id="KW-0403">Intermediate filament</keyword>
<evidence type="ECO:0000256" key="2">
    <source>
        <dbReference type="ARBA" id="ARBA00023054"/>
    </source>
</evidence>
<dbReference type="InterPro" id="IPR039008">
    <property type="entry name" value="IF_rod_dom"/>
</dbReference>
<dbReference type="SUPFAM" id="SSF64593">
    <property type="entry name" value="Intermediate filament protein, coiled coil region"/>
    <property type="match status" value="2"/>
</dbReference>
<evidence type="ECO:0000256" key="3">
    <source>
        <dbReference type="ARBA" id="ARBA00023242"/>
    </source>
</evidence>
<feature type="compositionally biased region" description="Low complexity" evidence="6">
    <location>
        <begin position="403"/>
        <end position="420"/>
    </location>
</feature>
<dbReference type="Gene3D" id="1.20.5.170">
    <property type="match status" value="1"/>
</dbReference>
<evidence type="ECO:0000313" key="9">
    <source>
        <dbReference type="EMBL" id="JAA92973.1"/>
    </source>
</evidence>
<protein>
    <submittedName>
        <fullName evidence="9">Putative lamin-C</fullName>
    </submittedName>
</protein>
<name>T1E197_CUPSA</name>
<reference evidence="9" key="1">
    <citation type="submission" date="2013-06" db="EMBL/GenBank/DDBJ databases">
        <title>Upstream open reading frames and Kozak regions of a set of assembled transcriptome sequences from the spider Cupiennius salei.</title>
        <authorList>
            <person name="French A.S."/>
            <person name="Li A.W."/>
            <person name="Meisner S."/>
            <person name="Torkkeli P.H."/>
        </authorList>
    </citation>
    <scope>NUCLEOTIDE SEQUENCE</scope>
    <source>
        <tissue evidence="9">Leg hypodermis</tissue>
    </source>
</reference>
<dbReference type="SMART" id="SM01391">
    <property type="entry name" value="Filament"/>
    <property type="match status" value="1"/>
</dbReference>
<dbReference type="InterPro" id="IPR036415">
    <property type="entry name" value="Lamin_tail_dom_sf"/>
</dbReference>
<feature type="compositionally biased region" description="Polar residues" evidence="6">
    <location>
        <begin position="17"/>
        <end position="29"/>
    </location>
</feature>
<dbReference type="AlphaFoldDB" id="T1E197"/>
<proteinExistence type="evidence at transcript level"/>
<dbReference type="GO" id="GO:0007112">
    <property type="term" value="P:male meiosis cytokinesis"/>
    <property type="evidence" value="ECO:0007669"/>
    <property type="project" value="UniProtKB-ARBA"/>
</dbReference>
<evidence type="ECO:0000256" key="6">
    <source>
        <dbReference type="SAM" id="MobiDB-lite"/>
    </source>
</evidence>
<dbReference type="FunFam" id="1.20.5.170:FF:000058">
    <property type="entry name" value="Intermediate filament protein B"/>
    <property type="match status" value="1"/>
</dbReference>
<feature type="domain" description="IF rod" evidence="8">
    <location>
        <begin position="47"/>
        <end position="403"/>
    </location>
</feature>
<feature type="coiled-coil region" evidence="5">
    <location>
        <begin position="44"/>
        <end position="381"/>
    </location>
</feature>
<organism evidence="9">
    <name type="scientific">Cupiennius salei</name>
    <name type="common">American wandering spider</name>
    <dbReference type="NCBI Taxonomy" id="6928"/>
    <lineage>
        <taxon>Eukaryota</taxon>
        <taxon>Metazoa</taxon>
        <taxon>Ecdysozoa</taxon>
        <taxon>Arthropoda</taxon>
        <taxon>Chelicerata</taxon>
        <taxon>Arachnida</taxon>
        <taxon>Araneae</taxon>
        <taxon>Araneomorphae</taxon>
        <taxon>Entelegynae</taxon>
        <taxon>Lycosoidea</taxon>
        <taxon>Ctenidae</taxon>
        <taxon>Cupiennius</taxon>
    </lineage>
</organism>
<evidence type="ECO:0000259" key="8">
    <source>
        <dbReference type="PROSITE" id="PS51842"/>
    </source>
</evidence>
<evidence type="ECO:0000256" key="4">
    <source>
        <dbReference type="ARBA" id="ARBA00024186"/>
    </source>
</evidence>
<dbReference type="InterPro" id="IPR001322">
    <property type="entry name" value="Lamin_tail_dom"/>
</dbReference>
<feature type="domain" description="LTD" evidence="7">
    <location>
        <begin position="438"/>
        <end position="555"/>
    </location>
</feature>
<evidence type="ECO:0000259" key="7">
    <source>
        <dbReference type="PROSITE" id="PS51841"/>
    </source>
</evidence>
<sequence length="567" mass="64732">MASATKMSRRTVGVTHQIRSPSPSVTTTSGDRHRSNLSPTRLTRIQEKEELQNLNDRLATYIDTVRSLETENSRLNTLIRTTQETTTKEITNVKNVYERELADVRKTLDDTAKEKAKMQLAVDKWRTEAEDLRLKLAKKEKEVSVLEKQVKTTDILNQDLQRRVNQLSADNRKLENQLREALAENDKLSQQAVTLKKELDDETLMRVDLENRLQSAKEELSFKESVHLREITETRTLKETEIQELNSQLAENYEQKLADTLRELREQYETQMRINKDEIETLYETKIADLQKKLDRSADFSTSYRDELRTLKNKVDSLSSKNSSLESTNVSLLNRIRDLEKMLEQERDWHSEALSAKDDEIRSLRDEIDRQLSEYRDLLDIKVALDLEIAAYNKLLEGEESRLNISPSSSRASSPQSLHSTPLRGQKRRRIVTDSEKSSLGTQVSSKASGDLSVSDHDSSGKYIKIHNKGKQEVPLGSWQLVQKGEGAEVTYKFPRSAVIKPSATVTVWSSDSGVSHSPPQNLVMKNQKWCSSASLHTSLLSNSGDEVASRETLKVSESSEIHYIEE</sequence>
<dbReference type="GO" id="GO:0006998">
    <property type="term" value="P:nuclear envelope organization"/>
    <property type="evidence" value="ECO:0007669"/>
    <property type="project" value="TreeGrafter"/>
</dbReference>
<dbReference type="PANTHER" id="PTHR45721">
    <property type="entry name" value="LAMIN DM0-RELATED"/>
    <property type="match status" value="1"/>
</dbReference>
<accession>T1E197</accession>
<dbReference type="GO" id="GO:0031507">
    <property type="term" value="P:heterochromatin formation"/>
    <property type="evidence" value="ECO:0007669"/>
    <property type="project" value="UniProtKB-ARBA"/>
</dbReference>
<dbReference type="GO" id="GO:0005638">
    <property type="term" value="C:lamin filament"/>
    <property type="evidence" value="ECO:0007669"/>
    <property type="project" value="UniProtKB-ARBA"/>
</dbReference>
<keyword evidence="2 5" id="KW-0175">Coiled coil</keyword>